<dbReference type="Proteomes" id="UP000483839">
    <property type="component" value="Unassembled WGS sequence"/>
</dbReference>
<evidence type="ECO:0000313" key="1">
    <source>
        <dbReference type="EMBL" id="MTD02383.1"/>
    </source>
</evidence>
<comment type="caution">
    <text evidence="1">The sequence shown here is derived from an EMBL/GenBank/DDBJ whole genome shotgun (WGS) entry which is preliminary data.</text>
</comment>
<gene>
    <name evidence="1" type="ORF">GKS16_08890</name>
</gene>
<evidence type="ECO:0000313" key="2">
    <source>
        <dbReference type="Proteomes" id="UP000483839"/>
    </source>
</evidence>
<dbReference type="InterPro" id="IPR014825">
    <property type="entry name" value="DNA_alkylation"/>
</dbReference>
<dbReference type="CDD" id="cd07064">
    <property type="entry name" value="AlkD_like_1"/>
    <property type="match status" value="1"/>
</dbReference>
<dbReference type="PANTHER" id="PTHR34070">
    <property type="entry name" value="ARMADILLO-TYPE FOLD"/>
    <property type="match status" value="1"/>
</dbReference>
<sequence>MTSQEKFDLLEQRMTSQADAGQAEKMAAYMKNHFDFYGIPAGPRRLIYKDIIAADKKTKSIDWNLLDLAWASPKREMHYFVCDYLKALGKWLSFQDVPTILGFAKSIQWWDTIDHFDHILGSIEDDRRDAFMLELSLSEDFWLRRIAIDHQLGKKDKTKPELLAAIILNNLGSSEFFINKAIGWALRDYSKINPDWVKNFIATYRDKLAPLSIREASKYL</sequence>
<accession>A0A6L6GAK1</accession>
<dbReference type="Gene3D" id="1.20.1660.10">
    <property type="entry name" value="Hypothetical protein (EF3068)"/>
    <property type="match status" value="1"/>
</dbReference>
<proteinExistence type="predicted"/>
<dbReference type="Gene3D" id="1.25.40.290">
    <property type="entry name" value="ARM repeat domains"/>
    <property type="match status" value="1"/>
</dbReference>
<organism evidence="1 2">
    <name type="scientific">Streptococcus uberis</name>
    <dbReference type="NCBI Taxonomy" id="1349"/>
    <lineage>
        <taxon>Bacteria</taxon>
        <taxon>Bacillati</taxon>
        <taxon>Bacillota</taxon>
        <taxon>Bacilli</taxon>
        <taxon>Lactobacillales</taxon>
        <taxon>Streptococcaceae</taxon>
        <taxon>Streptococcus</taxon>
    </lineage>
</organism>
<dbReference type="InterPro" id="IPR016024">
    <property type="entry name" value="ARM-type_fold"/>
</dbReference>
<dbReference type="AlphaFoldDB" id="A0A6L6GAK1"/>
<reference evidence="1 2" key="1">
    <citation type="submission" date="2019-11" db="EMBL/GenBank/DDBJ databases">
        <title>Streptococcus uberis isolated from clinical mastitis cases on a southeastern Queensland dairy.</title>
        <authorList>
            <person name="Workentine M.L."/>
            <person name="Price R."/>
            <person name="Olchowy T."/>
        </authorList>
    </citation>
    <scope>NUCLEOTIDE SEQUENCE [LARGE SCALE GENOMIC DNA]</scope>
    <source>
        <strain evidence="1 2">OLC4459-A17</strain>
    </source>
</reference>
<dbReference type="SUPFAM" id="SSF48371">
    <property type="entry name" value="ARM repeat"/>
    <property type="match status" value="1"/>
</dbReference>
<dbReference type="EMBL" id="WLXI01000057">
    <property type="protein sequence ID" value="MTD02383.1"/>
    <property type="molecule type" value="Genomic_DNA"/>
</dbReference>
<dbReference type="Pfam" id="PF08713">
    <property type="entry name" value="DNA_alkylation"/>
    <property type="match status" value="1"/>
</dbReference>
<dbReference type="RefSeq" id="WP_154617720.1">
    <property type="nucleotide sequence ID" value="NZ_JADFAY010000014.1"/>
</dbReference>
<protein>
    <submittedName>
        <fullName evidence="1">DNA alkylation repair protein</fullName>
    </submittedName>
</protein>
<dbReference type="PANTHER" id="PTHR34070:SF1">
    <property type="entry name" value="DNA ALKYLATION REPAIR PROTEIN"/>
    <property type="match status" value="1"/>
</dbReference>
<name>A0A6L6GAK1_STRUB</name>